<accession>A0A8H6YYB9</accession>
<proteinExistence type="predicted"/>
<gene>
    <name evidence="1" type="ORF">MSAN_00964300</name>
</gene>
<evidence type="ECO:0000313" key="1">
    <source>
        <dbReference type="EMBL" id="KAF7367051.1"/>
    </source>
</evidence>
<dbReference type="OrthoDB" id="3027122at2759"/>
<keyword evidence="2" id="KW-1185">Reference proteome</keyword>
<dbReference type="EMBL" id="JACAZH010000006">
    <property type="protein sequence ID" value="KAF7367051.1"/>
    <property type="molecule type" value="Genomic_DNA"/>
</dbReference>
<dbReference type="AlphaFoldDB" id="A0A8H6YYB9"/>
<protein>
    <submittedName>
        <fullName evidence="1">Uncharacterized protein</fullName>
    </submittedName>
</protein>
<sequence>MKTIQPSSETMPPSTRPIGSSVQMTLAPLAGESCVQVQTEWTNLKEALKALRDGSDLYPPLRAALSRVTSVMDSIKHVGDVNGEFVRTAENVKHFQGIFLQYKSEKDISPAMCITLDAITSELELIKEAISSKVQCGQARPILEEPSHVRDIMIAFNSFSNTIDKLRLNTDSHVSNYNLSISGGVGGAGGMSKQGTAGSGGIGHGPNLYIQGPNVHVHSPNSTVNTQSKDALESLSCIHAASIDAQDPEVKILMLLGFSG</sequence>
<reference evidence="1" key="1">
    <citation type="submission" date="2020-05" db="EMBL/GenBank/DDBJ databases">
        <title>Mycena genomes resolve the evolution of fungal bioluminescence.</title>
        <authorList>
            <person name="Tsai I.J."/>
        </authorList>
    </citation>
    <scope>NUCLEOTIDE SEQUENCE</scope>
    <source>
        <strain evidence="1">160909Yilan</strain>
    </source>
</reference>
<name>A0A8H6YYB9_9AGAR</name>
<organism evidence="1 2">
    <name type="scientific">Mycena sanguinolenta</name>
    <dbReference type="NCBI Taxonomy" id="230812"/>
    <lineage>
        <taxon>Eukaryota</taxon>
        <taxon>Fungi</taxon>
        <taxon>Dikarya</taxon>
        <taxon>Basidiomycota</taxon>
        <taxon>Agaricomycotina</taxon>
        <taxon>Agaricomycetes</taxon>
        <taxon>Agaricomycetidae</taxon>
        <taxon>Agaricales</taxon>
        <taxon>Marasmiineae</taxon>
        <taxon>Mycenaceae</taxon>
        <taxon>Mycena</taxon>
    </lineage>
</organism>
<comment type="caution">
    <text evidence="1">The sequence shown here is derived from an EMBL/GenBank/DDBJ whole genome shotgun (WGS) entry which is preliminary data.</text>
</comment>
<dbReference type="Proteomes" id="UP000623467">
    <property type="component" value="Unassembled WGS sequence"/>
</dbReference>
<evidence type="ECO:0000313" key="2">
    <source>
        <dbReference type="Proteomes" id="UP000623467"/>
    </source>
</evidence>